<comment type="caution">
    <text evidence="6">The sequence shown here is derived from an EMBL/GenBank/DDBJ whole genome shotgun (WGS) entry which is preliminary data.</text>
</comment>
<dbReference type="InterPro" id="IPR012318">
    <property type="entry name" value="HTH_CRP"/>
</dbReference>
<dbReference type="CDD" id="cd00038">
    <property type="entry name" value="CAP_ED"/>
    <property type="match status" value="1"/>
</dbReference>
<dbReference type="InterPro" id="IPR000595">
    <property type="entry name" value="cNMP-bd_dom"/>
</dbReference>
<dbReference type="PROSITE" id="PS50042">
    <property type="entry name" value="CNMP_BINDING_3"/>
    <property type="match status" value="1"/>
</dbReference>
<dbReference type="GO" id="GO:0003700">
    <property type="term" value="F:DNA-binding transcription factor activity"/>
    <property type="evidence" value="ECO:0007669"/>
    <property type="project" value="TreeGrafter"/>
</dbReference>
<evidence type="ECO:0000259" key="4">
    <source>
        <dbReference type="PROSITE" id="PS50042"/>
    </source>
</evidence>
<evidence type="ECO:0000256" key="2">
    <source>
        <dbReference type="ARBA" id="ARBA00023125"/>
    </source>
</evidence>
<dbReference type="SUPFAM" id="SSF51206">
    <property type="entry name" value="cAMP-binding domain-like"/>
    <property type="match status" value="1"/>
</dbReference>
<dbReference type="InterPro" id="IPR036390">
    <property type="entry name" value="WH_DNA-bd_sf"/>
</dbReference>
<dbReference type="RefSeq" id="WP_202626981.1">
    <property type="nucleotide sequence ID" value="NZ_BLJN01000007.1"/>
</dbReference>
<dbReference type="EMBL" id="BLJN01000007">
    <property type="protein sequence ID" value="GFE83902.1"/>
    <property type="molecule type" value="Genomic_DNA"/>
</dbReference>
<dbReference type="PANTHER" id="PTHR24567:SF68">
    <property type="entry name" value="DNA-BINDING TRANSCRIPTIONAL DUAL REGULATOR CRP"/>
    <property type="match status" value="1"/>
</dbReference>
<accession>A0A829YM43</accession>
<feature type="domain" description="Cyclic nucleotide-binding" evidence="4">
    <location>
        <begin position="21"/>
        <end position="65"/>
    </location>
</feature>
<dbReference type="AlphaFoldDB" id="A0A829YM43"/>
<evidence type="ECO:0000259" key="5">
    <source>
        <dbReference type="PROSITE" id="PS51063"/>
    </source>
</evidence>
<gene>
    <name evidence="6" type="ORF">GCM10011487_59020</name>
</gene>
<organism evidence="6 7">
    <name type="scientific">Steroidobacter agaridevorans</name>
    <dbReference type="NCBI Taxonomy" id="2695856"/>
    <lineage>
        <taxon>Bacteria</taxon>
        <taxon>Pseudomonadati</taxon>
        <taxon>Pseudomonadota</taxon>
        <taxon>Gammaproteobacteria</taxon>
        <taxon>Steroidobacterales</taxon>
        <taxon>Steroidobacteraceae</taxon>
        <taxon>Steroidobacter</taxon>
    </lineage>
</organism>
<keyword evidence="7" id="KW-1185">Reference proteome</keyword>
<dbReference type="Gene3D" id="2.60.120.10">
    <property type="entry name" value="Jelly Rolls"/>
    <property type="match status" value="1"/>
</dbReference>
<keyword evidence="2" id="KW-0238">DNA-binding</keyword>
<dbReference type="SUPFAM" id="SSF46785">
    <property type="entry name" value="Winged helix' DNA-binding domain"/>
    <property type="match status" value="1"/>
</dbReference>
<protein>
    <submittedName>
        <fullName evidence="6">Crp/Fnr family transcriptional regulator</fullName>
    </submittedName>
</protein>
<dbReference type="InterPro" id="IPR036388">
    <property type="entry name" value="WH-like_DNA-bd_sf"/>
</dbReference>
<dbReference type="InterPro" id="IPR014710">
    <property type="entry name" value="RmlC-like_jellyroll"/>
</dbReference>
<name>A0A829YM43_9GAMM</name>
<keyword evidence="3" id="KW-0804">Transcription</keyword>
<proteinExistence type="predicted"/>
<evidence type="ECO:0000313" key="6">
    <source>
        <dbReference type="EMBL" id="GFE83902.1"/>
    </source>
</evidence>
<feature type="domain" description="HTH crp-type" evidence="5">
    <location>
        <begin position="155"/>
        <end position="229"/>
    </location>
</feature>
<keyword evidence="1" id="KW-0805">Transcription regulation</keyword>
<evidence type="ECO:0000256" key="1">
    <source>
        <dbReference type="ARBA" id="ARBA00023015"/>
    </source>
</evidence>
<dbReference type="Gene3D" id="1.10.10.10">
    <property type="entry name" value="Winged helix-like DNA-binding domain superfamily/Winged helix DNA-binding domain"/>
    <property type="match status" value="1"/>
</dbReference>
<dbReference type="Proteomes" id="UP000445000">
    <property type="component" value="Unassembled WGS sequence"/>
</dbReference>
<dbReference type="Pfam" id="PF00027">
    <property type="entry name" value="cNMP_binding"/>
    <property type="match status" value="1"/>
</dbReference>
<dbReference type="GO" id="GO:0003677">
    <property type="term" value="F:DNA binding"/>
    <property type="evidence" value="ECO:0007669"/>
    <property type="project" value="UniProtKB-KW"/>
</dbReference>
<sequence>MMATLMPEARLIHLLIRKLENFAELTEEEKDALYEAAGPVRAYGSHEDLIREGDHAHGVSVIVSGFACRHKMLPDGRRQIIGYFLPGDMCDARVFILKKMDHTISTLAPSSVTTLSREAILEITSRHPRLTRAFWWNTLVEEAIGRQWLVSIGQRTALERVAHLFCEIYVRLQSVGLATPEGCELPVTQSELADTVALSTVHVNRTLKELRRVGLVSMSSKSLVIHDFAGLRSLAMFDPGYLHLEGEGLIKDRYSHGLLKSL</sequence>
<dbReference type="GO" id="GO:0005829">
    <property type="term" value="C:cytosol"/>
    <property type="evidence" value="ECO:0007669"/>
    <property type="project" value="TreeGrafter"/>
</dbReference>
<evidence type="ECO:0000313" key="7">
    <source>
        <dbReference type="Proteomes" id="UP000445000"/>
    </source>
</evidence>
<dbReference type="Pfam" id="PF13545">
    <property type="entry name" value="HTH_Crp_2"/>
    <property type="match status" value="1"/>
</dbReference>
<reference evidence="7" key="1">
    <citation type="submission" date="2020-01" db="EMBL/GenBank/DDBJ databases">
        <title>'Steroidobacter agaridevorans' sp. nov., agar-degrading bacteria isolated from rhizosphere soils.</title>
        <authorList>
            <person name="Ikenaga M."/>
            <person name="Kataoka M."/>
            <person name="Murouchi A."/>
            <person name="Katsuragi S."/>
            <person name="Sakai M."/>
        </authorList>
    </citation>
    <scope>NUCLEOTIDE SEQUENCE [LARGE SCALE GENOMIC DNA]</scope>
    <source>
        <strain evidence="7">YU21-B</strain>
    </source>
</reference>
<evidence type="ECO:0000256" key="3">
    <source>
        <dbReference type="ARBA" id="ARBA00023163"/>
    </source>
</evidence>
<dbReference type="PROSITE" id="PS51063">
    <property type="entry name" value="HTH_CRP_2"/>
    <property type="match status" value="1"/>
</dbReference>
<dbReference type="InterPro" id="IPR018490">
    <property type="entry name" value="cNMP-bd_dom_sf"/>
</dbReference>
<dbReference type="PANTHER" id="PTHR24567">
    <property type="entry name" value="CRP FAMILY TRANSCRIPTIONAL REGULATORY PROTEIN"/>
    <property type="match status" value="1"/>
</dbReference>
<dbReference type="SMART" id="SM00419">
    <property type="entry name" value="HTH_CRP"/>
    <property type="match status" value="1"/>
</dbReference>
<dbReference type="InterPro" id="IPR050397">
    <property type="entry name" value="Env_Response_Regulators"/>
</dbReference>